<dbReference type="EMBL" id="GECZ01014231">
    <property type="protein sequence ID" value="JAS55538.1"/>
    <property type="molecule type" value="Transcribed_RNA"/>
</dbReference>
<evidence type="ECO:0000256" key="1">
    <source>
        <dbReference type="SAM" id="MobiDB-lite"/>
    </source>
</evidence>
<protein>
    <submittedName>
        <fullName evidence="2">Uncharacterized protein</fullName>
    </submittedName>
</protein>
<feature type="region of interest" description="Disordered" evidence="1">
    <location>
        <begin position="1"/>
        <end position="46"/>
    </location>
</feature>
<feature type="compositionally biased region" description="Polar residues" evidence="1">
    <location>
        <begin position="1"/>
        <end position="19"/>
    </location>
</feature>
<organism evidence="2">
    <name type="scientific">Cuerna arida</name>
    <dbReference type="NCBI Taxonomy" id="1464854"/>
    <lineage>
        <taxon>Eukaryota</taxon>
        <taxon>Metazoa</taxon>
        <taxon>Ecdysozoa</taxon>
        <taxon>Arthropoda</taxon>
        <taxon>Hexapoda</taxon>
        <taxon>Insecta</taxon>
        <taxon>Pterygota</taxon>
        <taxon>Neoptera</taxon>
        <taxon>Paraneoptera</taxon>
        <taxon>Hemiptera</taxon>
        <taxon>Auchenorrhyncha</taxon>
        <taxon>Membracoidea</taxon>
        <taxon>Cicadellidae</taxon>
        <taxon>Cicadellinae</taxon>
        <taxon>Proconiini</taxon>
        <taxon>Cuerna</taxon>
    </lineage>
</organism>
<evidence type="ECO:0000313" key="2">
    <source>
        <dbReference type="EMBL" id="JAS55538.1"/>
    </source>
</evidence>
<feature type="non-terminal residue" evidence="2">
    <location>
        <position position="129"/>
    </location>
</feature>
<proteinExistence type="predicted"/>
<name>A0A1B6FZC1_9HEMI</name>
<feature type="non-terminal residue" evidence="2">
    <location>
        <position position="1"/>
    </location>
</feature>
<gene>
    <name evidence="2" type="ORF">g.50149</name>
</gene>
<reference evidence="2" key="1">
    <citation type="submission" date="2015-11" db="EMBL/GenBank/DDBJ databases">
        <title>De novo transcriptome assembly of four potential Pierce s Disease insect vectors from Arizona vineyards.</title>
        <authorList>
            <person name="Tassone E.E."/>
        </authorList>
    </citation>
    <scope>NUCLEOTIDE SEQUENCE</scope>
</reference>
<sequence>CSDNINPASNDQNFCSASELSLPSTTSRTHHSPSRPKQVTVEPLNPYSRNSFDFTLDDPATWDTKNDEQVLQIINSNVKQDLQADFSKSERYYKNDVKKNRKLSVNLFSGEIPNGERFRRDWLCIQNPL</sequence>
<accession>A0A1B6FZC1</accession>
<dbReference type="AlphaFoldDB" id="A0A1B6FZC1"/>